<keyword evidence="1" id="KW-0812">Transmembrane</keyword>
<accession>A0A0N4YQ53</accession>
<evidence type="ECO:0000313" key="4">
    <source>
        <dbReference type="Proteomes" id="UP000271162"/>
    </source>
</evidence>
<organism evidence="5">
    <name type="scientific">Nippostrongylus brasiliensis</name>
    <name type="common">Rat hookworm</name>
    <dbReference type="NCBI Taxonomy" id="27835"/>
    <lineage>
        <taxon>Eukaryota</taxon>
        <taxon>Metazoa</taxon>
        <taxon>Ecdysozoa</taxon>
        <taxon>Nematoda</taxon>
        <taxon>Chromadorea</taxon>
        <taxon>Rhabditida</taxon>
        <taxon>Rhabditina</taxon>
        <taxon>Rhabditomorpha</taxon>
        <taxon>Strongyloidea</taxon>
        <taxon>Heligmosomidae</taxon>
        <taxon>Nippostrongylus</taxon>
    </lineage>
</organism>
<dbReference type="AlphaFoldDB" id="A0A0N4YQ53"/>
<dbReference type="PANTHER" id="PTHR23071:SF1">
    <property type="entry name" value="GPI ETHANOLAMINE PHOSPHATE TRANSFERASE 3"/>
    <property type="match status" value="1"/>
</dbReference>
<protein>
    <submittedName>
        <fullName evidence="5">GPI ethanolamine phosphate transferase 3</fullName>
    </submittedName>
</protein>
<dbReference type="InterPro" id="IPR017850">
    <property type="entry name" value="Alkaline_phosphatase_core_sf"/>
</dbReference>
<gene>
    <name evidence="3" type="ORF">NBR_LOCUS19376</name>
</gene>
<dbReference type="Gene3D" id="3.40.720.10">
    <property type="entry name" value="Alkaline Phosphatase, subunit A"/>
    <property type="match status" value="1"/>
</dbReference>
<dbReference type="STRING" id="27835.A0A0N4YQ53"/>
<dbReference type="SUPFAM" id="SSF53649">
    <property type="entry name" value="Alkaline phosphatase-like"/>
    <property type="match status" value="1"/>
</dbReference>
<keyword evidence="1" id="KW-0472">Membrane</keyword>
<keyword evidence="2" id="KW-0732">Signal</keyword>
<keyword evidence="1" id="KW-1133">Transmembrane helix</keyword>
<dbReference type="WBParaSite" id="NBR_0001937501-mRNA-1">
    <property type="protein sequence ID" value="NBR_0001937501-mRNA-1"/>
    <property type="gene ID" value="NBR_0001937501"/>
</dbReference>
<dbReference type="Proteomes" id="UP000271162">
    <property type="component" value="Unassembled WGS sequence"/>
</dbReference>
<dbReference type="GO" id="GO:0006506">
    <property type="term" value="P:GPI anchor biosynthetic process"/>
    <property type="evidence" value="ECO:0007669"/>
    <property type="project" value="InterPro"/>
</dbReference>
<evidence type="ECO:0000313" key="5">
    <source>
        <dbReference type="WBParaSite" id="NBR_0001937501-mRNA-1"/>
    </source>
</evidence>
<feature type="transmembrane region" description="Helical" evidence="1">
    <location>
        <begin position="399"/>
        <end position="419"/>
    </location>
</feature>
<evidence type="ECO:0000256" key="2">
    <source>
        <dbReference type="SAM" id="SignalP"/>
    </source>
</evidence>
<dbReference type="OMA" id="NPAPYED"/>
<feature type="signal peptide" evidence="2">
    <location>
        <begin position="1"/>
        <end position="20"/>
    </location>
</feature>
<evidence type="ECO:0000256" key="1">
    <source>
        <dbReference type="SAM" id="Phobius"/>
    </source>
</evidence>
<proteinExistence type="predicted"/>
<sequence length="493" mass="55245">MRLLLLSLSFVLSLVIFQSGFLLKRKELYMRSRCSDAKLRNSECWMQRQYKKVVILLVDALRFDFLVPTETNATRSFFRGHMPNVAQLMKNGAQIGVFLADPPTTTLQRIKALTTVLLKDELLSSTPADLIIAHFLGVDHCGHKIIRRLQASLRAAWTQFDMTLIRLGLFCFIESLLFAISSQELSAPQAVVRSGCLLLQLTPPARRKPTRHTTILGQFFSRANSWDAGVVALALLILRLEPIFHRCREEEVNCKQYIPLELLSSLSPDALFWRSILATSSLLSLNVVIGRALPQAVPSSLRIARALSWPAHASITFYHMVKLVPQSEEMQPRLQTMGIVLAQVLYLESIMFVFSAVLPPIFSLLVPFGFYFTGHSPTLTAIPWQAAFTGLPGNFPIRLLPAALVLTHIAASAIVVTLAVPFHPTTTAQSLYSLVTCSSVASLASCIAAAILRRHLMVWKIFAPRFIFESFLFIYLLFVVNLILLICRRKQLL</sequence>
<evidence type="ECO:0000313" key="3">
    <source>
        <dbReference type="EMBL" id="VDL83110.1"/>
    </source>
</evidence>
<feature type="transmembrane region" description="Helical" evidence="1">
    <location>
        <begin position="431"/>
        <end position="451"/>
    </location>
</feature>
<reference evidence="3 4" key="2">
    <citation type="submission" date="2018-11" db="EMBL/GenBank/DDBJ databases">
        <authorList>
            <consortium name="Pathogen Informatics"/>
        </authorList>
    </citation>
    <scope>NUCLEOTIDE SEQUENCE [LARGE SCALE GENOMIC DNA]</scope>
</reference>
<dbReference type="GO" id="GO:0051377">
    <property type="term" value="F:mannose-ethanolamine phosphotransferase activity"/>
    <property type="evidence" value="ECO:0007669"/>
    <property type="project" value="TreeGrafter"/>
</dbReference>
<feature type="transmembrane region" description="Helical" evidence="1">
    <location>
        <begin position="466"/>
        <end position="487"/>
    </location>
</feature>
<reference evidence="5" key="1">
    <citation type="submission" date="2017-02" db="UniProtKB">
        <authorList>
            <consortium name="WormBaseParasite"/>
        </authorList>
    </citation>
    <scope>IDENTIFICATION</scope>
</reference>
<dbReference type="PANTHER" id="PTHR23071">
    <property type="entry name" value="PHOSPHATIDYLINOSITOL GLYCAN"/>
    <property type="match status" value="1"/>
</dbReference>
<dbReference type="EMBL" id="UYSL01024129">
    <property type="protein sequence ID" value="VDL83110.1"/>
    <property type="molecule type" value="Genomic_DNA"/>
</dbReference>
<feature type="chain" id="PRO_5043126069" evidence="2">
    <location>
        <begin position="21"/>
        <end position="493"/>
    </location>
</feature>
<feature type="transmembrane region" description="Helical" evidence="1">
    <location>
        <begin position="339"/>
        <end position="362"/>
    </location>
</feature>
<dbReference type="InterPro" id="IPR039524">
    <property type="entry name" value="PIGO/GPI13"/>
</dbReference>
<dbReference type="GO" id="GO:0005789">
    <property type="term" value="C:endoplasmic reticulum membrane"/>
    <property type="evidence" value="ECO:0007669"/>
    <property type="project" value="TreeGrafter"/>
</dbReference>
<name>A0A0N4YQ53_NIPBR</name>
<keyword evidence="4" id="KW-1185">Reference proteome</keyword>